<accession>A0A8B7NBN8</accession>
<feature type="compositionally biased region" description="Basic and acidic residues" evidence="2">
    <location>
        <begin position="292"/>
        <end position="302"/>
    </location>
</feature>
<feature type="signal peptide" evidence="3">
    <location>
        <begin position="1"/>
        <end position="17"/>
    </location>
</feature>
<dbReference type="GO" id="GO:0042302">
    <property type="term" value="F:structural constituent of cuticle"/>
    <property type="evidence" value="ECO:0007669"/>
    <property type="project" value="UniProtKB-UniRule"/>
</dbReference>
<dbReference type="OMA" id="MSPLKMK"/>
<organism evidence="4 5">
    <name type="scientific">Hyalella azteca</name>
    <name type="common">Amphipod</name>
    <dbReference type="NCBI Taxonomy" id="294128"/>
    <lineage>
        <taxon>Eukaryota</taxon>
        <taxon>Metazoa</taxon>
        <taxon>Ecdysozoa</taxon>
        <taxon>Arthropoda</taxon>
        <taxon>Crustacea</taxon>
        <taxon>Multicrustacea</taxon>
        <taxon>Malacostraca</taxon>
        <taxon>Eumalacostraca</taxon>
        <taxon>Peracarida</taxon>
        <taxon>Amphipoda</taxon>
        <taxon>Senticaudata</taxon>
        <taxon>Talitrida</taxon>
        <taxon>Talitroidea</taxon>
        <taxon>Hyalellidae</taxon>
        <taxon>Hyalella</taxon>
    </lineage>
</organism>
<keyword evidence="4" id="KW-1185">Reference proteome</keyword>
<feature type="compositionally biased region" description="Low complexity" evidence="2">
    <location>
        <begin position="551"/>
        <end position="571"/>
    </location>
</feature>
<feature type="region of interest" description="Disordered" evidence="2">
    <location>
        <begin position="1140"/>
        <end position="1192"/>
    </location>
</feature>
<evidence type="ECO:0000256" key="3">
    <source>
        <dbReference type="SAM" id="SignalP"/>
    </source>
</evidence>
<feature type="compositionally biased region" description="Basic and acidic residues" evidence="2">
    <location>
        <begin position="321"/>
        <end position="331"/>
    </location>
</feature>
<feature type="region of interest" description="Disordered" evidence="2">
    <location>
        <begin position="237"/>
        <end position="402"/>
    </location>
</feature>
<feature type="compositionally biased region" description="Low complexity" evidence="2">
    <location>
        <begin position="1166"/>
        <end position="1192"/>
    </location>
</feature>
<feature type="compositionally biased region" description="Polar residues" evidence="2">
    <location>
        <begin position="1142"/>
        <end position="1158"/>
    </location>
</feature>
<reference evidence="5" key="1">
    <citation type="submission" date="2025-08" db="UniProtKB">
        <authorList>
            <consortium name="RefSeq"/>
        </authorList>
    </citation>
    <scope>IDENTIFICATION</scope>
    <source>
        <tissue evidence="5">Whole organism</tissue>
    </source>
</reference>
<keyword evidence="3" id="KW-0732">Signal</keyword>
<feature type="region of interest" description="Disordered" evidence="2">
    <location>
        <begin position="868"/>
        <end position="930"/>
    </location>
</feature>
<dbReference type="KEGG" id="hazt:108668326"/>
<evidence type="ECO:0000256" key="2">
    <source>
        <dbReference type="SAM" id="MobiDB-lite"/>
    </source>
</evidence>
<feature type="compositionally biased region" description="Low complexity" evidence="2">
    <location>
        <begin position="390"/>
        <end position="400"/>
    </location>
</feature>
<gene>
    <name evidence="5" type="primary">LOC108668326</name>
</gene>
<dbReference type="Pfam" id="PF00379">
    <property type="entry name" value="Chitin_bind_4"/>
    <property type="match status" value="1"/>
</dbReference>
<feature type="compositionally biased region" description="Low complexity" evidence="2">
    <location>
        <begin position="775"/>
        <end position="788"/>
    </location>
</feature>
<feature type="compositionally biased region" description="Basic and acidic residues" evidence="2">
    <location>
        <begin position="752"/>
        <end position="774"/>
    </location>
</feature>
<feature type="compositionally biased region" description="Basic and acidic residues" evidence="2">
    <location>
        <begin position="237"/>
        <end position="246"/>
    </location>
</feature>
<feature type="compositionally biased region" description="Low complexity" evidence="2">
    <location>
        <begin position="593"/>
        <end position="633"/>
    </location>
</feature>
<feature type="region of interest" description="Disordered" evidence="2">
    <location>
        <begin position="584"/>
        <end position="649"/>
    </location>
</feature>
<feature type="compositionally biased region" description="Basic and acidic residues" evidence="2">
    <location>
        <begin position="734"/>
        <end position="745"/>
    </location>
</feature>
<feature type="compositionally biased region" description="Low complexity" evidence="2">
    <location>
        <begin position="899"/>
        <end position="930"/>
    </location>
</feature>
<feature type="compositionally biased region" description="Low complexity" evidence="2">
    <location>
        <begin position="685"/>
        <end position="700"/>
    </location>
</feature>
<dbReference type="InterPro" id="IPR000618">
    <property type="entry name" value="Insect_cuticle"/>
</dbReference>
<dbReference type="PROSITE" id="PS51155">
    <property type="entry name" value="CHIT_BIND_RR_2"/>
    <property type="match status" value="1"/>
</dbReference>
<protein>
    <submittedName>
        <fullName evidence="5">Platelet binding protein GspB</fullName>
    </submittedName>
</protein>
<feature type="region of interest" description="Disordered" evidence="2">
    <location>
        <begin position="511"/>
        <end position="571"/>
    </location>
</feature>
<keyword evidence="1" id="KW-0193">Cuticle</keyword>
<feature type="compositionally biased region" description="Acidic residues" evidence="2">
    <location>
        <begin position="265"/>
        <end position="274"/>
    </location>
</feature>
<name>A0A8B7NBN8_HYAAZ</name>
<evidence type="ECO:0000313" key="4">
    <source>
        <dbReference type="Proteomes" id="UP000694843"/>
    </source>
</evidence>
<feature type="region of interest" description="Disordered" evidence="2">
    <location>
        <begin position="804"/>
        <end position="823"/>
    </location>
</feature>
<feature type="region of interest" description="Disordered" evidence="2">
    <location>
        <begin position="1344"/>
        <end position="1368"/>
    </location>
</feature>
<dbReference type="OrthoDB" id="10071059at2759"/>
<feature type="region of interest" description="Disordered" evidence="2">
    <location>
        <begin position="734"/>
        <end position="788"/>
    </location>
</feature>
<dbReference type="GeneID" id="108668326"/>
<sequence length="1557" mass="161178">MFTQVTCLLAVVALTVAAPQRFDVNKLVTAPQLDTPNVVPPAASSTNDENTDIVDYEIKNLPLAHVNGTSIFQTSKIDEEVNQINSTSDPIHVTNTETIQRYEPQLQTPDSIKRTLESFFENDEFTNENSEVGTSIFLNVGDSSTAFTDKTDEVGASIGSTLVLETIASTEAPTSTLVPETISKTEVPASTLELDTQTTDKGQLAIDENVLSQMVALVNALKSNSIVDVKAPATENSDHFTAEERSKRHGLHSLKFNEQTTIPDETPEGEEEANQEAVLTRRTTKPAQSEPNKSEKEAKMTDQEEAELPGINDETAQASKVESHVDEHSETRTVVTEITASPSSFSSRTSKVEPQIEEFEFSSDRKTAAIESGSRKGKRHNSKEPENVQSKSFSSSADDSLYALDTPTVKTRRHNTQEGKYAAPPQWPPLMPYNFAFEVRDDETTNYQNRVEVVEDGVLRGSFSFLGADGVIRTVTYTDDGTSGFQIQTQEIPTDVIVVGAHDYKIKGRYGNNLNRGENNAETIPTTGGEKQTSGTVTSSGVNRAPGYTGGSKSVSLSSSGRATSATTKSAGTTIPIPTLVTTHLSSKKTSDASKLSSGSSTSVVNNAGSKSISSSASSGLLLTSAEGKASTSEAEEEETSTTSATQIQKVASSTGFSSSISDETALASAVQAKNVFSGSKESKVTVASSGSSGSLITKSSSDISLTSDHAKDGVSKSKKQETFTVIDKIRQKELSSENDERTSDGEQFSVELKKSEKAEENQARNKNEDESKESNNNSGSPVTIILGSHSLSGSGLIEAIRKSQSLSPGKESQASTHNLDAINPNTPITVVFGNNQASVQQSQQSLEGSLSSQQGSSIAIGSSNVEISNSDSGASSAATEASHSSSTLAVGHEKAGLSSVASSQTTKASSSNSGIQSTISGTASSSSATVAATGSRTVATSTGGQSLTSDTSFPHTSIFRIPIFQTTSTTGPESAGPHFFASSLASNVASLTSLDRVPSTASQIKSISGEPKSSGKSFTSSTKSKIIKLESSGSSKSANSASTSVLKASAAQKGSSSSSPASAKSTAANGISSINVFSVAPSGVITLQPVAFISEEIGKSSIQLDGSTSTVSTSASTDSSLDVGSTAATLSEAISAAATSKGTELSSGNSKSTTAFVSGSEKIGSDTSSTTSGSSSDISGSDTTEQKSVSENSSLIKSVSSSLATFLGGAPPSKPIVIFPVKDTPAAEPFVILPAIGGSIGKGIGGSSADIPAGPIQSFDSSISGTISATSTVNEESDGSAVQIIPAQSIKSVSEGTGTLSSGSSVNIISQASSTPVEASTSQKSSDASTLAEFLSQPNSGLQKAPVFGLQPSPFDGGNTISSSNAGGSQQLSDFSAGVGGRFGFGNNFNSFSHAVPFFGNQFQVLNRPEFDTTAFNGNAQQFSSVGASNQNGFSVFRANPGILSVERPAGFEDTRFGFHQNFDQLIGSPDSFGLASSGNPNPFLSPSHGGNHFGDASISAASSVSNSGFRPSIFLGDHSFSSNLRPNFPASVAFGKTFPSTGRFARGSSAQKTEV</sequence>
<feature type="region of interest" description="Disordered" evidence="2">
    <location>
        <begin position="680"/>
        <end position="700"/>
    </location>
</feature>
<feature type="compositionally biased region" description="Low complexity" evidence="2">
    <location>
        <begin position="871"/>
        <end position="887"/>
    </location>
</feature>
<dbReference type="RefSeq" id="XP_018011005.1">
    <property type="nucleotide sequence ID" value="XM_018155516.2"/>
</dbReference>
<evidence type="ECO:0000256" key="1">
    <source>
        <dbReference type="PROSITE-ProRule" id="PRU00497"/>
    </source>
</evidence>
<feature type="compositionally biased region" description="Polar residues" evidence="2">
    <location>
        <begin position="512"/>
        <end position="542"/>
    </location>
</feature>
<feature type="chain" id="PRO_5034381960" evidence="3">
    <location>
        <begin position="18"/>
        <end position="1557"/>
    </location>
</feature>
<dbReference type="Proteomes" id="UP000694843">
    <property type="component" value="Unplaced"/>
</dbReference>
<proteinExistence type="predicted"/>
<evidence type="ECO:0000313" key="5">
    <source>
        <dbReference type="RefSeq" id="XP_018011005.1"/>
    </source>
</evidence>